<comment type="similarity">
    <text evidence="8">Belongs to the protein kinase superfamily.</text>
</comment>
<keyword evidence="2" id="KW-0732">Signal</keyword>
<evidence type="ECO:0000313" key="12">
    <source>
        <dbReference type="Proteomes" id="UP000604825"/>
    </source>
</evidence>
<feature type="transmembrane region" description="Helical" evidence="9">
    <location>
        <begin position="7"/>
        <end position="28"/>
    </location>
</feature>
<reference evidence="11" key="1">
    <citation type="submission" date="2020-10" db="EMBL/GenBank/DDBJ databases">
        <authorList>
            <person name="Han B."/>
            <person name="Lu T."/>
            <person name="Zhao Q."/>
            <person name="Huang X."/>
            <person name="Zhao Y."/>
        </authorList>
    </citation>
    <scope>NUCLEOTIDE SEQUENCE</scope>
</reference>
<dbReference type="Proteomes" id="UP000604825">
    <property type="component" value="Unassembled WGS sequence"/>
</dbReference>
<comment type="caution">
    <text evidence="11">The sequence shown here is derived from an EMBL/GenBank/DDBJ whole genome shotgun (WGS) entry which is preliminary data.</text>
</comment>
<dbReference type="Pfam" id="PF00069">
    <property type="entry name" value="Pkinase"/>
    <property type="match status" value="1"/>
</dbReference>
<evidence type="ECO:0000313" key="11">
    <source>
        <dbReference type="EMBL" id="CAD6340353.1"/>
    </source>
</evidence>
<feature type="transmembrane region" description="Helical" evidence="9">
    <location>
        <begin position="34"/>
        <end position="59"/>
    </location>
</feature>
<keyword evidence="9" id="KW-1133">Transmembrane helix</keyword>
<dbReference type="GO" id="GO:0030246">
    <property type="term" value="F:carbohydrate binding"/>
    <property type="evidence" value="ECO:0007669"/>
    <property type="project" value="UniProtKB-KW"/>
</dbReference>
<keyword evidence="12" id="KW-1185">Reference proteome</keyword>
<feature type="binding site" evidence="7">
    <location>
        <position position="136"/>
    </location>
    <ligand>
        <name>ATP</name>
        <dbReference type="ChEBI" id="CHEBI:30616"/>
    </ligand>
</feature>
<evidence type="ECO:0000256" key="5">
    <source>
        <dbReference type="ARBA" id="ARBA00022777"/>
    </source>
</evidence>
<sequence length="457" mass="49292">MEGKKAKILAGVAAVVFVALELTLFLSFRLSRPFYLSTAVILSAALAGTVTVLLCHALSHHGRAERMARRPVLDGVEEVSVRVEYSYFRKVAGLPSRFSLEALSAATDGFQYVVGRGSSGTVFKGILDDGTSVAVKRIDGSAHVDKEFRSEVSAIGSVQHVSLVRLLGFCLVRNGPRFLVYEYMENGSLDRWIFPQHGAGAGGRCLTWVQRYQVAVDVAKALVYLHHDCRAKVVHLDVKPENILLDDRLRGMLSDFGLSTLMGKEQSRVVTTVRGTTGYLAPEWLLGAGVTEKSDVYSYGMVLMEILGGRRNLQAEPGPSGGSSRRWSYFPKLVAERAREGRVVELLDRRLVSSTVDEASVRRLAHVALWCAQDKPGARPTMARVVEMLEARGGAASVDPPPPSDMVLVDLLALDPTQTTGPFGLPALPPGPGSAGTAASSAMSMGESFALSYLSGR</sequence>
<dbReference type="PROSITE" id="PS50011">
    <property type="entry name" value="PROTEIN_KINASE_DOM"/>
    <property type="match status" value="1"/>
</dbReference>
<keyword evidence="9" id="KW-0472">Membrane</keyword>
<dbReference type="InterPro" id="IPR011009">
    <property type="entry name" value="Kinase-like_dom_sf"/>
</dbReference>
<keyword evidence="9" id="KW-0812">Transmembrane</keyword>
<gene>
    <name evidence="11" type="ORF">NCGR_LOCUS64451</name>
</gene>
<organism evidence="11 12">
    <name type="scientific">Miscanthus lutarioriparius</name>
    <dbReference type="NCBI Taxonomy" id="422564"/>
    <lineage>
        <taxon>Eukaryota</taxon>
        <taxon>Viridiplantae</taxon>
        <taxon>Streptophyta</taxon>
        <taxon>Embryophyta</taxon>
        <taxon>Tracheophyta</taxon>
        <taxon>Spermatophyta</taxon>
        <taxon>Magnoliopsida</taxon>
        <taxon>Liliopsida</taxon>
        <taxon>Poales</taxon>
        <taxon>Poaceae</taxon>
        <taxon>PACMAD clade</taxon>
        <taxon>Panicoideae</taxon>
        <taxon>Andropogonodae</taxon>
        <taxon>Andropogoneae</taxon>
        <taxon>Saccharinae</taxon>
        <taxon>Miscanthus</taxon>
    </lineage>
</organism>
<keyword evidence="4 7" id="KW-0547">Nucleotide-binding</keyword>
<evidence type="ECO:0000256" key="6">
    <source>
        <dbReference type="ARBA" id="ARBA00022840"/>
    </source>
</evidence>
<keyword evidence="1" id="KW-0808">Transferase</keyword>
<accession>A0A811SG10</accession>
<protein>
    <recommendedName>
        <fullName evidence="10">Protein kinase domain-containing protein</fullName>
    </recommendedName>
</protein>
<keyword evidence="3" id="KW-0430">Lectin</keyword>
<evidence type="ECO:0000256" key="3">
    <source>
        <dbReference type="ARBA" id="ARBA00022734"/>
    </source>
</evidence>
<evidence type="ECO:0000256" key="4">
    <source>
        <dbReference type="ARBA" id="ARBA00022741"/>
    </source>
</evidence>
<proteinExistence type="inferred from homology"/>
<dbReference type="SUPFAM" id="SSF56112">
    <property type="entry name" value="Protein kinase-like (PK-like)"/>
    <property type="match status" value="1"/>
</dbReference>
<dbReference type="PANTHER" id="PTHR47976:SF115">
    <property type="entry name" value="RECEPTOR-LIKE SERINE_THREONINE-PROTEIN KINASE"/>
    <property type="match status" value="1"/>
</dbReference>
<evidence type="ECO:0000256" key="9">
    <source>
        <dbReference type="SAM" id="Phobius"/>
    </source>
</evidence>
<dbReference type="GO" id="GO:0004674">
    <property type="term" value="F:protein serine/threonine kinase activity"/>
    <property type="evidence" value="ECO:0007669"/>
    <property type="project" value="UniProtKB-KW"/>
</dbReference>
<dbReference type="PROSITE" id="PS00108">
    <property type="entry name" value="PROTEIN_KINASE_ST"/>
    <property type="match status" value="1"/>
</dbReference>
<feature type="domain" description="Protein kinase" evidence="10">
    <location>
        <begin position="108"/>
        <end position="391"/>
    </location>
</feature>
<dbReference type="InterPro" id="IPR051343">
    <property type="entry name" value="G-type_lectin_kinases/EP1-like"/>
</dbReference>
<dbReference type="OrthoDB" id="2418081at2759"/>
<dbReference type="PANTHER" id="PTHR47976">
    <property type="entry name" value="G-TYPE LECTIN S-RECEPTOR-LIKE SERINE/THREONINE-PROTEIN KINASE SD2-5"/>
    <property type="match status" value="1"/>
</dbReference>
<dbReference type="Gene3D" id="1.10.510.10">
    <property type="entry name" value="Transferase(Phosphotransferase) domain 1"/>
    <property type="match status" value="1"/>
</dbReference>
<keyword evidence="8" id="KW-0723">Serine/threonine-protein kinase</keyword>
<dbReference type="FunFam" id="1.10.510.10:FF:000537">
    <property type="entry name" value="Putative receptor-like protein kinase"/>
    <property type="match status" value="1"/>
</dbReference>
<dbReference type="InterPro" id="IPR000719">
    <property type="entry name" value="Prot_kinase_dom"/>
</dbReference>
<name>A0A811SG10_9POAL</name>
<dbReference type="InterPro" id="IPR017441">
    <property type="entry name" value="Protein_kinase_ATP_BS"/>
</dbReference>
<dbReference type="FunFam" id="3.30.200.20:FF:000483">
    <property type="entry name" value="Putative receptor-like protein kinase"/>
    <property type="match status" value="1"/>
</dbReference>
<evidence type="ECO:0000259" key="10">
    <source>
        <dbReference type="PROSITE" id="PS50011"/>
    </source>
</evidence>
<evidence type="ECO:0000256" key="7">
    <source>
        <dbReference type="PROSITE-ProRule" id="PRU10141"/>
    </source>
</evidence>
<dbReference type="GO" id="GO:0005524">
    <property type="term" value="F:ATP binding"/>
    <property type="evidence" value="ECO:0007669"/>
    <property type="project" value="UniProtKB-UniRule"/>
</dbReference>
<dbReference type="EMBL" id="CAJGYO010000019">
    <property type="protein sequence ID" value="CAD6340353.1"/>
    <property type="molecule type" value="Genomic_DNA"/>
</dbReference>
<evidence type="ECO:0000256" key="8">
    <source>
        <dbReference type="RuleBase" id="RU000304"/>
    </source>
</evidence>
<keyword evidence="5" id="KW-0418">Kinase</keyword>
<evidence type="ECO:0000256" key="1">
    <source>
        <dbReference type="ARBA" id="ARBA00022679"/>
    </source>
</evidence>
<dbReference type="SMART" id="SM00220">
    <property type="entry name" value="S_TKc"/>
    <property type="match status" value="1"/>
</dbReference>
<dbReference type="InterPro" id="IPR008271">
    <property type="entry name" value="Ser/Thr_kinase_AS"/>
</dbReference>
<evidence type="ECO:0000256" key="2">
    <source>
        <dbReference type="ARBA" id="ARBA00022729"/>
    </source>
</evidence>
<keyword evidence="6 7" id="KW-0067">ATP-binding</keyword>
<dbReference type="PROSITE" id="PS00107">
    <property type="entry name" value="PROTEIN_KINASE_ATP"/>
    <property type="match status" value="1"/>
</dbReference>
<dbReference type="AlphaFoldDB" id="A0A811SG10"/>
<dbReference type="Gene3D" id="3.30.200.20">
    <property type="entry name" value="Phosphorylase Kinase, domain 1"/>
    <property type="match status" value="1"/>
</dbReference>